<sequence>MGAMGAMGQWGNGYSGVMVGVKKPEGERQDDIIAAARAVALRGGLETVSARTVAAEAQLSSGLVYFHFGSKDGLLQALLRHLMDTALDGPRRGFGQNLSADEAFFSMVANEVAGLNEFRDEADLLFQFYFFRRGTEFRSTINAGLNAYSESMKDVTDRFALEKGLAPDAFRSSLLALIQGAAVDAVRRPTEFDSEQIIQIIQNFSATTQDLNRFT</sequence>
<accession>A0A3E0W6X2</accession>
<feature type="DNA-binding region" description="H-T-H motif" evidence="4">
    <location>
        <begin position="49"/>
        <end position="68"/>
    </location>
</feature>
<evidence type="ECO:0000256" key="3">
    <source>
        <dbReference type="ARBA" id="ARBA00023163"/>
    </source>
</evidence>
<keyword evidence="2 4" id="KW-0238">DNA-binding</keyword>
<feature type="domain" description="HTH tetR-type" evidence="5">
    <location>
        <begin position="26"/>
        <end position="86"/>
    </location>
</feature>
<keyword evidence="1" id="KW-0805">Transcription regulation</keyword>
<reference evidence="6 7" key="1">
    <citation type="submission" date="2017-04" db="EMBL/GenBank/DDBJ databases">
        <title>Comparative genome analysis of Subtercola boreus.</title>
        <authorList>
            <person name="Cho Y.-J."/>
            <person name="Cho A."/>
            <person name="Kim O.-S."/>
            <person name="Lee J.-I."/>
        </authorList>
    </citation>
    <scope>NUCLEOTIDE SEQUENCE [LARGE SCALE GENOMIC DNA]</scope>
    <source>
        <strain evidence="6 7">P28004</strain>
    </source>
</reference>
<dbReference type="AlphaFoldDB" id="A0A3E0W6X2"/>
<dbReference type="InterPro" id="IPR050109">
    <property type="entry name" value="HTH-type_TetR-like_transc_reg"/>
</dbReference>
<dbReference type="Gene3D" id="1.10.357.10">
    <property type="entry name" value="Tetracycline Repressor, domain 2"/>
    <property type="match status" value="1"/>
</dbReference>
<dbReference type="GO" id="GO:0000976">
    <property type="term" value="F:transcription cis-regulatory region binding"/>
    <property type="evidence" value="ECO:0007669"/>
    <property type="project" value="TreeGrafter"/>
</dbReference>
<proteinExistence type="predicted"/>
<dbReference type="Proteomes" id="UP000257080">
    <property type="component" value="Unassembled WGS sequence"/>
</dbReference>
<dbReference type="PROSITE" id="PS01081">
    <property type="entry name" value="HTH_TETR_1"/>
    <property type="match status" value="1"/>
</dbReference>
<organism evidence="6 7">
    <name type="scientific">Subtercola boreus</name>
    <dbReference type="NCBI Taxonomy" id="120213"/>
    <lineage>
        <taxon>Bacteria</taxon>
        <taxon>Bacillati</taxon>
        <taxon>Actinomycetota</taxon>
        <taxon>Actinomycetes</taxon>
        <taxon>Micrococcales</taxon>
        <taxon>Microbacteriaceae</taxon>
        <taxon>Subtercola</taxon>
    </lineage>
</organism>
<comment type="caution">
    <text evidence="6">The sequence shown here is derived from an EMBL/GenBank/DDBJ whole genome shotgun (WGS) entry which is preliminary data.</text>
</comment>
<dbReference type="PROSITE" id="PS50977">
    <property type="entry name" value="HTH_TETR_2"/>
    <property type="match status" value="1"/>
</dbReference>
<evidence type="ECO:0000256" key="4">
    <source>
        <dbReference type="PROSITE-ProRule" id="PRU00335"/>
    </source>
</evidence>
<dbReference type="PANTHER" id="PTHR30055:SF234">
    <property type="entry name" value="HTH-TYPE TRANSCRIPTIONAL REGULATOR BETI"/>
    <property type="match status" value="1"/>
</dbReference>
<dbReference type="SUPFAM" id="SSF46689">
    <property type="entry name" value="Homeodomain-like"/>
    <property type="match status" value="1"/>
</dbReference>
<dbReference type="Pfam" id="PF00440">
    <property type="entry name" value="TetR_N"/>
    <property type="match status" value="1"/>
</dbReference>
<protein>
    <recommendedName>
        <fullName evidence="5">HTH tetR-type domain-containing protein</fullName>
    </recommendedName>
</protein>
<dbReference type="OrthoDB" id="9806334at2"/>
<dbReference type="EMBL" id="NBXE01000074">
    <property type="protein sequence ID" value="RFA24264.1"/>
    <property type="molecule type" value="Genomic_DNA"/>
</dbReference>
<evidence type="ECO:0000313" key="7">
    <source>
        <dbReference type="Proteomes" id="UP000257080"/>
    </source>
</evidence>
<dbReference type="GO" id="GO:0003700">
    <property type="term" value="F:DNA-binding transcription factor activity"/>
    <property type="evidence" value="ECO:0007669"/>
    <property type="project" value="TreeGrafter"/>
</dbReference>
<name>A0A3E0W6X2_9MICO</name>
<dbReference type="InterPro" id="IPR001647">
    <property type="entry name" value="HTH_TetR"/>
</dbReference>
<keyword evidence="3" id="KW-0804">Transcription</keyword>
<evidence type="ECO:0000256" key="2">
    <source>
        <dbReference type="ARBA" id="ARBA00023125"/>
    </source>
</evidence>
<evidence type="ECO:0000256" key="1">
    <source>
        <dbReference type="ARBA" id="ARBA00023015"/>
    </source>
</evidence>
<dbReference type="InterPro" id="IPR009057">
    <property type="entry name" value="Homeodomain-like_sf"/>
</dbReference>
<dbReference type="PRINTS" id="PR00455">
    <property type="entry name" value="HTHTETR"/>
</dbReference>
<dbReference type="PANTHER" id="PTHR30055">
    <property type="entry name" value="HTH-TYPE TRANSCRIPTIONAL REGULATOR RUTR"/>
    <property type="match status" value="1"/>
</dbReference>
<evidence type="ECO:0000259" key="5">
    <source>
        <dbReference type="PROSITE" id="PS50977"/>
    </source>
</evidence>
<gene>
    <name evidence="6" type="ORF">B7R25_17065</name>
</gene>
<evidence type="ECO:0000313" key="6">
    <source>
        <dbReference type="EMBL" id="RFA24264.1"/>
    </source>
</evidence>
<dbReference type="InterPro" id="IPR023772">
    <property type="entry name" value="DNA-bd_HTH_TetR-type_CS"/>
</dbReference>